<dbReference type="Pfam" id="PF14670">
    <property type="entry name" value="FXa_inhibition"/>
    <property type="match status" value="1"/>
</dbReference>
<feature type="domain" description="EGF-like" evidence="10">
    <location>
        <begin position="240"/>
        <end position="255"/>
    </location>
</feature>
<evidence type="ECO:0000256" key="3">
    <source>
        <dbReference type="ARBA" id="ARBA00022536"/>
    </source>
</evidence>
<evidence type="ECO:0000256" key="4">
    <source>
        <dbReference type="ARBA" id="ARBA00022729"/>
    </source>
</evidence>
<feature type="transmembrane region" description="Helical" evidence="8">
    <location>
        <begin position="325"/>
        <end position="350"/>
    </location>
</feature>
<keyword evidence="8" id="KW-0812">Transmembrane</keyword>
<dbReference type="InterPro" id="IPR052080">
    <property type="entry name" value="vWF_C/EGF_Fibrillin"/>
</dbReference>
<evidence type="ECO:0000256" key="2">
    <source>
        <dbReference type="ARBA" id="ARBA00022525"/>
    </source>
</evidence>
<reference evidence="11 12" key="1">
    <citation type="submission" date="2024-04" db="EMBL/GenBank/DDBJ databases">
        <authorList>
            <consortium name="Genoscope - CEA"/>
            <person name="William W."/>
        </authorList>
    </citation>
    <scope>NUCLEOTIDE SEQUENCE [LARGE SCALE GENOMIC DNA]</scope>
</reference>
<dbReference type="Gene3D" id="2.10.25.10">
    <property type="entry name" value="Laminin"/>
    <property type="match status" value="2"/>
</dbReference>
<dbReference type="PROSITE" id="PS01187">
    <property type="entry name" value="EGF_CA"/>
    <property type="match status" value="1"/>
</dbReference>
<dbReference type="Gene3D" id="3.10.100.10">
    <property type="entry name" value="Mannose-Binding Protein A, subunit A"/>
    <property type="match status" value="1"/>
</dbReference>
<keyword evidence="7" id="KW-0325">Glycoprotein</keyword>
<dbReference type="InterPro" id="IPR016187">
    <property type="entry name" value="CTDL_fold"/>
</dbReference>
<dbReference type="GO" id="GO:0005509">
    <property type="term" value="F:calcium ion binding"/>
    <property type="evidence" value="ECO:0007669"/>
    <property type="project" value="InterPro"/>
</dbReference>
<sequence>MMKICVQVLFLLIVLEGISQAEGASISNFHKLNVSGQIYLVPSDKQNYKSAINSCAEIQSKLATFSTSSEYDVVCKRIREMSKKYRFYKKNKFWINFLEKRINKKPSSKFNNQYCTRISSSGLSDRDCSNSYSFLCQCELNCTELYTQTTDDITEDNSSCPPGLVPASDVDSTCVDEDECQDDPCDQNCTNTFGSYVCGCPGGFRLNAGDNSTCDDVDECLENATLCEHDCSNVPGSYLCYCPLGYKLAEDGWSCRKSPRFKSCACYCSRGNTYNFSERLAMAKTSLDAENKTEAIRYKKSLSSFRRAVTCAKDERKEASAVGSLGIVLMVLCGCAIIGPDVASAIFFLVKKFAKSE</sequence>
<dbReference type="SUPFAM" id="SSF56436">
    <property type="entry name" value="C-type lectin-like"/>
    <property type="match status" value="1"/>
</dbReference>
<dbReference type="AlphaFoldDB" id="A0AAV2I125"/>
<protein>
    <recommendedName>
        <fullName evidence="10">EGF-like domain-containing protein</fullName>
    </recommendedName>
</protein>
<dbReference type="InterPro" id="IPR000742">
    <property type="entry name" value="EGF"/>
</dbReference>
<dbReference type="GO" id="GO:0005576">
    <property type="term" value="C:extracellular region"/>
    <property type="evidence" value="ECO:0007669"/>
    <property type="project" value="UniProtKB-SubCell"/>
</dbReference>
<dbReference type="PANTHER" id="PTHR47333:SF4">
    <property type="entry name" value="EGF-LIKE DOMAIN-CONTAINING PROTEIN"/>
    <property type="match status" value="1"/>
</dbReference>
<proteinExistence type="predicted"/>
<evidence type="ECO:0000259" key="10">
    <source>
        <dbReference type="PROSITE" id="PS01186"/>
    </source>
</evidence>
<dbReference type="Proteomes" id="UP001497497">
    <property type="component" value="Unassembled WGS sequence"/>
</dbReference>
<organism evidence="11 12">
    <name type="scientific">Lymnaea stagnalis</name>
    <name type="common">Great pond snail</name>
    <name type="synonym">Helix stagnalis</name>
    <dbReference type="NCBI Taxonomy" id="6523"/>
    <lineage>
        <taxon>Eukaryota</taxon>
        <taxon>Metazoa</taxon>
        <taxon>Spiralia</taxon>
        <taxon>Lophotrochozoa</taxon>
        <taxon>Mollusca</taxon>
        <taxon>Gastropoda</taxon>
        <taxon>Heterobranchia</taxon>
        <taxon>Euthyneura</taxon>
        <taxon>Panpulmonata</taxon>
        <taxon>Hygrophila</taxon>
        <taxon>Lymnaeoidea</taxon>
        <taxon>Lymnaeidae</taxon>
        <taxon>Lymnaea</taxon>
    </lineage>
</organism>
<dbReference type="Pfam" id="PF07645">
    <property type="entry name" value="EGF_CA"/>
    <property type="match status" value="1"/>
</dbReference>
<keyword evidence="2" id="KW-0964">Secreted</keyword>
<keyword evidence="8" id="KW-0472">Membrane</keyword>
<dbReference type="InterPro" id="IPR016186">
    <property type="entry name" value="C-type_lectin-like/link_sf"/>
</dbReference>
<evidence type="ECO:0000256" key="5">
    <source>
        <dbReference type="ARBA" id="ARBA00022737"/>
    </source>
</evidence>
<dbReference type="EMBL" id="CAXITT010000282">
    <property type="protein sequence ID" value="CAL1538045.1"/>
    <property type="molecule type" value="Genomic_DNA"/>
</dbReference>
<dbReference type="SUPFAM" id="SSF57196">
    <property type="entry name" value="EGF/Laminin"/>
    <property type="match status" value="2"/>
</dbReference>
<dbReference type="PROSITE" id="PS00010">
    <property type="entry name" value="ASX_HYDROXYL"/>
    <property type="match status" value="1"/>
</dbReference>
<comment type="subcellular location">
    <subcellularLocation>
        <location evidence="1">Secreted</location>
    </subcellularLocation>
</comment>
<name>A0AAV2I125_LYMST</name>
<evidence type="ECO:0000256" key="8">
    <source>
        <dbReference type="SAM" id="Phobius"/>
    </source>
</evidence>
<evidence type="ECO:0000256" key="9">
    <source>
        <dbReference type="SAM" id="SignalP"/>
    </source>
</evidence>
<comment type="caution">
    <text evidence="11">The sequence shown here is derived from an EMBL/GenBank/DDBJ whole genome shotgun (WGS) entry which is preliminary data.</text>
</comment>
<dbReference type="InterPro" id="IPR000152">
    <property type="entry name" value="EGF-type_Asp/Asn_hydroxyl_site"/>
</dbReference>
<feature type="chain" id="PRO_5043506031" description="EGF-like domain-containing protein" evidence="9">
    <location>
        <begin position="24"/>
        <end position="357"/>
    </location>
</feature>
<keyword evidence="3" id="KW-0245">EGF-like domain</keyword>
<evidence type="ECO:0000256" key="7">
    <source>
        <dbReference type="ARBA" id="ARBA00023180"/>
    </source>
</evidence>
<dbReference type="SMART" id="SM00181">
    <property type="entry name" value="EGF"/>
    <property type="match status" value="2"/>
</dbReference>
<dbReference type="SMART" id="SM00179">
    <property type="entry name" value="EGF_CA"/>
    <property type="match status" value="2"/>
</dbReference>
<evidence type="ECO:0000256" key="6">
    <source>
        <dbReference type="ARBA" id="ARBA00023157"/>
    </source>
</evidence>
<dbReference type="InterPro" id="IPR049883">
    <property type="entry name" value="NOTCH1_EGF-like"/>
</dbReference>
<dbReference type="PROSITE" id="PS00615">
    <property type="entry name" value="C_TYPE_LECTIN_1"/>
    <property type="match status" value="1"/>
</dbReference>
<dbReference type="CDD" id="cd00037">
    <property type="entry name" value="CLECT"/>
    <property type="match status" value="1"/>
</dbReference>
<feature type="signal peptide" evidence="9">
    <location>
        <begin position="1"/>
        <end position="23"/>
    </location>
</feature>
<dbReference type="InterPro" id="IPR018378">
    <property type="entry name" value="C-type_lectin_CS"/>
</dbReference>
<dbReference type="InterPro" id="IPR001881">
    <property type="entry name" value="EGF-like_Ca-bd_dom"/>
</dbReference>
<evidence type="ECO:0000256" key="1">
    <source>
        <dbReference type="ARBA" id="ARBA00004613"/>
    </source>
</evidence>
<gene>
    <name evidence="11" type="ORF">GSLYS_00011866001</name>
</gene>
<keyword evidence="12" id="KW-1185">Reference proteome</keyword>
<keyword evidence="4 9" id="KW-0732">Signal</keyword>
<evidence type="ECO:0000313" key="11">
    <source>
        <dbReference type="EMBL" id="CAL1538045.1"/>
    </source>
</evidence>
<dbReference type="FunFam" id="2.10.25.10:FF:000010">
    <property type="entry name" value="Pro-epidermal growth factor"/>
    <property type="match status" value="1"/>
</dbReference>
<keyword evidence="8" id="KW-1133">Transmembrane helix</keyword>
<dbReference type="InterPro" id="IPR018097">
    <property type="entry name" value="EGF_Ca-bd_CS"/>
</dbReference>
<keyword evidence="6" id="KW-1015">Disulfide bond</keyword>
<dbReference type="PANTHER" id="PTHR47333">
    <property type="entry name" value="VON WILLEBRAND FACTOR C AND EGF DOMAIN-CONTAINING PROTEIN"/>
    <property type="match status" value="1"/>
</dbReference>
<evidence type="ECO:0000313" key="12">
    <source>
        <dbReference type="Proteomes" id="UP001497497"/>
    </source>
</evidence>
<dbReference type="CDD" id="cd00054">
    <property type="entry name" value="EGF_CA"/>
    <property type="match status" value="1"/>
</dbReference>
<dbReference type="PROSITE" id="PS01186">
    <property type="entry name" value="EGF_2"/>
    <property type="match status" value="1"/>
</dbReference>
<keyword evidence="5" id="KW-0677">Repeat</keyword>
<accession>A0AAV2I125</accession>